<dbReference type="InterPro" id="IPR050336">
    <property type="entry name" value="Chromosome_partition/occlusion"/>
</dbReference>
<feature type="region of interest" description="Disordered" evidence="3">
    <location>
        <begin position="238"/>
        <end position="263"/>
    </location>
</feature>
<dbReference type="GO" id="GO:0007059">
    <property type="term" value="P:chromosome segregation"/>
    <property type="evidence" value="ECO:0007669"/>
    <property type="project" value="UniProtKB-KW"/>
</dbReference>
<organism evidence="5">
    <name type="scientific">uncultured Thermomicrobiales bacterium</name>
    <dbReference type="NCBI Taxonomy" id="1645740"/>
    <lineage>
        <taxon>Bacteria</taxon>
        <taxon>Pseudomonadati</taxon>
        <taxon>Thermomicrobiota</taxon>
        <taxon>Thermomicrobia</taxon>
        <taxon>Thermomicrobiales</taxon>
        <taxon>environmental samples</taxon>
    </lineage>
</organism>
<dbReference type="Gene3D" id="3.90.1530.30">
    <property type="match status" value="1"/>
</dbReference>
<gene>
    <name evidence="5" type="ORF">AVDCRST_MAG18-3544</name>
</gene>
<dbReference type="Pfam" id="PF17762">
    <property type="entry name" value="HTH_ParB"/>
    <property type="match status" value="1"/>
</dbReference>
<evidence type="ECO:0000256" key="1">
    <source>
        <dbReference type="ARBA" id="ARBA00006295"/>
    </source>
</evidence>
<feature type="region of interest" description="Disordered" evidence="3">
    <location>
        <begin position="1"/>
        <end position="29"/>
    </location>
</feature>
<sequence length="387" mass="41909">MSKRTSGPRLAPSGPRLTNPQPATPPTVVQLGTDRVFTGAREVAFSQLAPDPDQPRKFMNPDRLAELSASIVAHGLLQPIVVRQAGLDRGGDMRYIVVAGGRRYAAIKLALDTLADEAVHARLGRVPVVINDSEEAERRVLQLIENLQREDLNGVEEARALKEIARIEGLTTTGLAGRVHRSQGYVDERLRLLRHEDVEDAVETGLLTKSAGAAIASIPSADARQEWLSRARSGETIRPREVYATKPRRRPRRGPTPSGADPALLASIARRSIELREADPELSREEAFHLAAIEARDAGQLDADTAGRVLGAAARFFNPAAPARPADPFPNFGADQPAPLVDEQIALLLRILRGVRERLTPAAAADLPQRDELAAELRALLTLVAGE</sequence>
<dbReference type="InterPro" id="IPR003115">
    <property type="entry name" value="ParB_N"/>
</dbReference>
<dbReference type="Pfam" id="PF02195">
    <property type="entry name" value="ParB_N"/>
    <property type="match status" value="1"/>
</dbReference>
<reference evidence="5" key="1">
    <citation type="submission" date="2020-02" db="EMBL/GenBank/DDBJ databases">
        <authorList>
            <person name="Meier V. D."/>
        </authorList>
    </citation>
    <scope>NUCLEOTIDE SEQUENCE</scope>
    <source>
        <strain evidence="5">AVDCRST_MAG18</strain>
    </source>
</reference>
<dbReference type="EMBL" id="CADCWN010000276">
    <property type="protein sequence ID" value="CAA9583894.1"/>
    <property type="molecule type" value="Genomic_DNA"/>
</dbReference>
<evidence type="ECO:0000259" key="4">
    <source>
        <dbReference type="SMART" id="SM00470"/>
    </source>
</evidence>
<dbReference type="PANTHER" id="PTHR33375:SF1">
    <property type="entry name" value="CHROMOSOME-PARTITIONING PROTEIN PARB-RELATED"/>
    <property type="match status" value="1"/>
</dbReference>
<dbReference type="GO" id="GO:0003677">
    <property type="term" value="F:DNA binding"/>
    <property type="evidence" value="ECO:0007669"/>
    <property type="project" value="InterPro"/>
</dbReference>
<dbReference type="AlphaFoldDB" id="A0A6J4VMT9"/>
<evidence type="ECO:0000256" key="3">
    <source>
        <dbReference type="SAM" id="MobiDB-lite"/>
    </source>
</evidence>
<dbReference type="SMART" id="SM00470">
    <property type="entry name" value="ParB"/>
    <property type="match status" value="1"/>
</dbReference>
<protein>
    <submittedName>
        <fullName evidence="5">Chromosome (Plasmid) partitioning protein ParB / Stage 0 sporulation protein J</fullName>
    </submittedName>
</protein>
<dbReference type="InterPro" id="IPR036086">
    <property type="entry name" value="ParB/Sulfiredoxin_sf"/>
</dbReference>
<dbReference type="Gene3D" id="1.10.10.2830">
    <property type="match status" value="1"/>
</dbReference>
<proteinExistence type="inferred from homology"/>
<comment type="similarity">
    <text evidence="1">Belongs to the ParB family.</text>
</comment>
<name>A0A6J4VMT9_9BACT</name>
<dbReference type="InterPro" id="IPR004437">
    <property type="entry name" value="ParB/RepB/Spo0J"/>
</dbReference>
<evidence type="ECO:0000313" key="5">
    <source>
        <dbReference type="EMBL" id="CAA9583894.1"/>
    </source>
</evidence>
<dbReference type="InterPro" id="IPR041468">
    <property type="entry name" value="HTH_ParB/Spo0J"/>
</dbReference>
<accession>A0A6J4VMT9</accession>
<evidence type="ECO:0000256" key="2">
    <source>
        <dbReference type="ARBA" id="ARBA00022829"/>
    </source>
</evidence>
<dbReference type="GO" id="GO:0005694">
    <property type="term" value="C:chromosome"/>
    <property type="evidence" value="ECO:0007669"/>
    <property type="project" value="TreeGrafter"/>
</dbReference>
<feature type="domain" description="ParB-like N-terminal" evidence="4">
    <location>
        <begin position="41"/>
        <end position="147"/>
    </location>
</feature>
<dbReference type="NCBIfam" id="TIGR00180">
    <property type="entry name" value="parB_part"/>
    <property type="match status" value="1"/>
</dbReference>
<keyword evidence="2" id="KW-0159">Chromosome partition</keyword>
<dbReference type="PANTHER" id="PTHR33375">
    <property type="entry name" value="CHROMOSOME-PARTITIONING PROTEIN PARB-RELATED"/>
    <property type="match status" value="1"/>
</dbReference>
<dbReference type="SUPFAM" id="SSF110849">
    <property type="entry name" value="ParB/Sulfiredoxin"/>
    <property type="match status" value="1"/>
</dbReference>